<dbReference type="GO" id="GO:0003735">
    <property type="term" value="F:structural constituent of ribosome"/>
    <property type="evidence" value="ECO:0007669"/>
    <property type="project" value="InterPro"/>
</dbReference>
<dbReference type="SMART" id="SM01413">
    <property type="entry name" value="Ribosomal_S19e"/>
    <property type="match status" value="1"/>
</dbReference>
<gene>
    <name evidence="4" type="ORF">RFI_32374</name>
</gene>
<dbReference type="Pfam" id="PF01090">
    <property type="entry name" value="Ribosomal_S19e"/>
    <property type="match status" value="1"/>
</dbReference>
<dbReference type="Gene3D" id="1.10.10.10">
    <property type="entry name" value="Winged helix-like DNA-binding domain superfamily/Winged helix DNA-binding domain"/>
    <property type="match status" value="1"/>
</dbReference>
<evidence type="ECO:0000256" key="2">
    <source>
        <dbReference type="ARBA" id="ARBA00022980"/>
    </source>
</evidence>
<organism evidence="4 5">
    <name type="scientific">Reticulomyxa filosa</name>
    <dbReference type="NCBI Taxonomy" id="46433"/>
    <lineage>
        <taxon>Eukaryota</taxon>
        <taxon>Sar</taxon>
        <taxon>Rhizaria</taxon>
        <taxon>Retaria</taxon>
        <taxon>Foraminifera</taxon>
        <taxon>Monothalamids</taxon>
        <taxon>Reticulomyxidae</taxon>
        <taxon>Reticulomyxa</taxon>
    </lineage>
</organism>
<evidence type="ECO:0000256" key="3">
    <source>
        <dbReference type="ARBA" id="ARBA00023274"/>
    </source>
</evidence>
<dbReference type="PANTHER" id="PTHR11710:SF0">
    <property type="entry name" value="40S RIBOSOMAL PROTEIN S19"/>
    <property type="match status" value="1"/>
</dbReference>
<dbReference type="GO" id="GO:0022627">
    <property type="term" value="C:cytosolic small ribosomal subunit"/>
    <property type="evidence" value="ECO:0007669"/>
    <property type="project" value="TreeGrafter"/>
</dbReference>
<sequence>MYVRVCILKMYQIAAVARRVYMRCPSGVGALSRRFGGKNKRRGVRPNHTAKGSRKIIRHSLKEWEKMGFVKKAYKGRKLTANGRLFMDEFSGRVRRSRMVTDYYNRKAKFEKQKRKKERREAAAAAGQTTGQVWFSYCCYCYIVVHYFYKRCKRIRAYIIILNITFKQRHLFQPKKISIFF</sequence>
<dbReference type="PANTHER" id="PTHR11710">
    <property type="entry name" value="40S RIBOSOMAL PROTEIN S19"/>
    <property type="match status" value="1"/>
</dbReference>
<dbReference type="Proteomes" id="UP000023152">
    <property type="component" value="Unassembled WGS sequence"/>
</dbReference>
<accession>X6LWC1</accession>
<dbReference type="InterPro" id="IPR036390">
    <property type="entry name" value="WH_DNA-bd_sf"/>
</dbReference>
<evidence type="ECO:0000313" key="5">
    <source>
        <dbReference type="Proteomes" id="UP000023152"/>
    </source>
</evidence>
<dbReference type="OrthoDB" id="428974at2759"/>
<evidence type="ECO:0000313" key="4">
    <source>
        <dbReference type="EMBL" id="ETO05020.1"/>
    </source>
</evidence>
<proteinExistence type="inferred from homology"/>
<comment type="similarity">
    <text evidence="1">Belongs to the eukaryotic ribosomal protein eS19 family.</text>
</comment>
<comment type="caution">
    <text evidence="4">The sequence shown here is derived from an EMBL/GenBank/DDBJ whole genome shotgun (WGS) entry which is preliminary data.</text>
</comment>
<dbReference type="InterPro" id="IPR001266">
    <property type="entry name" value="Ribosomal_eS19"/>
</dbReference>
<evidence type="ECO:0000256" key="1">
    <source>
        <dbReference type="ARBA" id="ARBA00010014"/>
    </source>
</evidence>
<keyword evidence="3" id="KW-0687">Ribonucleoprotein</keyword>
<reference evidence="4 5" key="1">
    <citation type="journal article" date="2013" name="Curr. Biol.">
        <title>The Genome of the Foraminiferan Reticulomyxa filosa.</title>
        <authorList>
            <person name="Glockner G."/>
            <person name="Hulsmann N."/>
            <person name="Schleicher M."/>
            <person name="Noegel A.A."/>
            <person name="Eichinger L."/>
            <person name="Gallinger C."/>
            <person name="Pawlowski J."/>
            <person name="Sierra R."/>
            <person name="Euteneuer U."/>
            <person name="Pillet L."/>
            <person name="Moustafa A."/>
            <person name="Platzer M."/>
            <person name="Groth M."/>
            <person name="Szafranski K."/>
            <person name="Schliwa M."/>
        </authorList>
    </citation>
    <scope>NUCLEOTIDE SEQUENCE [LARGE SCALE GENOMIC DNA]</scope>
</reference>
<dbReference type="EMBL" id="ASPP01028629">
    <property type="protein sequence ID" value="ETO05020.1"/>
    <property type="molecule type" value="Genomic_DNA"/>
</dbReference>
<dbReference type="GO" id="GO:0003723">
    <property type="term" value="F:RNA binding"/>
    <property type="evidence" value="ECO:0007669"/>
    <property type="project" value="TreeGrafter"/>
</dbReference>
<dbReference type="GO" id="GO:0000028">
    <property type="term" value="P:ribosomal small subunit assembly"/>
    <property type="evidence" value="ECO:0007669"/>
    <property type="project" value="TreeGrafter"/>
</dbReference>
<protein>
    <submittedName>
        <fullName evidence="4">Ribosomal protein S19, component of cytosolic 80S ribosome and 40S small subunit</fullName>
    </submittedName>
</protein>
<keyword evidence="5" id="KW-1185">Reference proteome</keyword>
<dbReference type="SUPFAM" id="SSF46785">
    <property type="entry name" value="Winged helix' DNA-binding domain"/>
    <property type="match status" value="1"/>
</dbReference>
<keyword evidence="2 4" id="KW-0689">Ribosomal protein</keyword>
<dbReference type="AlphaFoldDB" id="X6LWC1"/>
<name>X6LWC1_RETFI</name>
<dbReference type="GO" id="GO:0006412">
    <property type="term" value="P:translation"/>
    <property type="evidence" value="ECO:0007669"/>
    <property type="project" value="InterPro"/>
</dbReference>
<dbReference type="InterPro" id="IPR036388">
    <property type="entry name" value="WH-like_DNA-bd_sf"/>
</dbReference>